<organism evidence="2 3">
    <name type="scientific">Hamiltosporidium magnivora</name>
    <dbReference type="NCBI Taxonomy" id="148818"/>
    <lineage>
        <taxon>Eukaryota</taxon>
        <taxon>Fungi</taxon>
        <taxon>Fungi incertae sedis</taxon>
        <taxon>Microsporidia</taxon>
        <taxon>Dubosqiidae</taxon>
        <taxon>Hamiltosporidium</taxon>
    </lineage>
</organism>
<keyword evidence="1" id="KW-1133">Transmembrane helix</keyword>
<name>A0A4Q9KUB1_9MICR</name>
<feature type="transmembrane region" description="Helical" evidence="1">
    <location>
        <begin position="34"/>
        <end position="58"/>
    </location>
</feature>
<dbReference type="EMBL" id="PITI01002426">
    <property type="protein sequence ID" value="TBT98356.1"/>
    <property type="molecule type" value="Genomic_DNA"/>
</dbReference>
<dbReference type="Proteomes" id="UP000291404">
    <property type="component" value="Unassembled WGS sequence"/>
</dbReference>
<evidence type="ECO:0000256" key="1">
    <source>
        <dbReference type="SAM" id="Phobius"/>
    </source>
</evidence>
<protein>
    <submittedName>
        <fullName evidence="2">Uncharacterized protein</fullName>
    </submittedName>
</protein>
<accession>A0A4Q9KUB1</accession>
<evidence type="ECO:0000313" key="3">
    <source>
        <dbReference type="Proteomes" id="UP000291404"/>
    </source>
</evidence>
<dbReference type="AlphaFoldDB" id="A0A4Q9KUB1"/>
<feature type="transmembrane region" description="Helical" evidence="1">
    <location>
        <begin position="78"/>
        <end position="97"/>
    </location>
</feature>
<keyword evidence="3" id="KW-1185">Reference proteome</keyword>
<keyword evidence="1" id="KW-0472">Membrane</keyword>
<reference evidence="2 3" key="1">
    <citation type="submission" date="2017-12" db="EMBL/GenBank/DDBJ databases">
        <authorList>
            <person name="Pombert J.-F."/>
            <person name="Haag K.L."/>
            <person name="Ebert D."/>
        </authorList>
    </citation>
    <scope>NUCLEOTIDE SEQUENCE [LARGE SCALE GENOMIC DNA]</scope>
    <source>
        <strain evidence="2">BE-OM-2</strain>
    </source>
</reference>
<dbReference type="VEuPathDB" id="MicrosporidiaDB:CWI36_2426p0010"/>
<gene>
    <name evidence="2" type="ORF">CWI36_2426p0010</name>
</gene>
<proteinExistence type="predicted"/>
<sequence length="355" mass="41411">MIKQPKELIRNILKHSMQLSLVTFKISKQFHPFFLFYSLLGTLFLFLPLTPFISFLIVNTLLLVSTLIDNTPLLYLTYGYTLSLTYLTVTNLSITTLRKENINLLTRIETITILMSLTLPYNNKTIFIVYIFIQYLNIKNLTFPPVISYHNTVAIERLYITLCMLYGRNSYNLITEEYKTVLDFYYNRKQEIPFNVTLSFFYLLTPLLLINTSSIVKYAVTFNILVNLQLFELASYCCYLMCILRCYLFAALFGLLGRVSGLFYVYENNVVINNKRSSREVVKDCKMRDVVGGSVIIKNCHIDKSEINKIQSNNEYLSNKIQTKNKYILNKIQGSNEYILNVNIPTRNKLMSNIY</sequence>
<evidence type="ECO:0000313" key="2">
    <source>
        <dbReference type="EMBL" id="TBT98356.1"/>
    </source>
</evidence>
<dbReference type="VEuPathDB" id="MicrosporidiaDB:CWI39_0375p0040"/>
<comment type="caution">
    <text evidence="2">The sequence shown here is derived from an EMBL/GenBank/DDBJ whole genome shotgun (WGS) entry which is preliminary data.</text>
</comment>
<feature type="transmembrane region" description="Helical" evidence="1">
    <location>
        <begin position="192"/>
        <end position="209"/>
    </location>
</feature>
<keyword evidence="1" id="KW-0812">Transmembrane</keyword>